<protein>
    <submittedName>
        <fullName evidence="11">Lipoprotein-releasing system transmembrane protein LolE</fullName>
    </submittedName>
</protein>
<keyword evidence="11" id="KW-0449">Lipoprotein</keyword>
<feature type="transmembrane region" description="Helical" evidence="8">
    <location>
        <begin position="377"/>
        <end position="398"/>
    </location>
</feature>
<evidence type="ECO:0000259" key="9">
    <source>
        <dbReference type="Pfam" id="PF02687"/>
    </source>
</evidence>
<dbReference type="PANTHER" id="PTHR30489">
    <property type="entry name" value="LIPOPROTEIN-RELEASING SYSTEM TRANSMEMBRANE PROTEIN LOLE"/>
    <property type="match status" value="1"/>
</dbReference>
<evidence type="ECO:0000256" key="3">
    <source>
        <dbReference type="ARBA" id="ARBA00022448"/>
    </source>
</evidence>
<dbReference type="KEGG" id="ebla:JGUZn3_16780"/>
<dbReference type="GO" id="GO:0044874">
    <property type="term" value="P:lipoprotein localization to outer membrane"/>
    <property type="evidence" value="ECO:0007669"/>
    <property type="project" value="TreeGrafter"/>
</dbReference>
<evidence type="ECO:0000256" key="5">
    <source>
        <dbReference type="ARBA" id="ARBA00022692"/>
    </source>
</evidence>
<dbReference type="PANTHER" id="PTHR30489:SF0">
    <property type="entry name" value="LIPOPROTEIN-RELEASING SYSTEM TRANSMEMBRANE PROTEIN LOLE"/>
    <property type="match status" value="1"/>
</dbReference>
<feature type="domain" description="MacB-like periplasmic core" evidence="10">
    <location>
        <begin position="29"/>
        <end position="243"/>
    </location>
</feature>
<keyword evidence="3" id="KW-0813">Transport</keyword>
<comment type="subcellular location">
    <subcellularLocation>
        <location evidence="1">Cell membrane</location>
        <topology evidence="1">Multi-pass membrane protein</topology>
    </subcellularLocation>
</comment>
<dbReference type="GO" id="GO:0042953">
    <property type="term" value="P:lipoprotein transport"/>
    <property type="evidence" value="ECO:0007669"/>
    <property type="project" value="InterPro"/>
</dbReference>
<dbReference type="InterPro" id="IPR003838">
    <property type="entry name" value="ABC3_permease_C"/>
</dbReference>
<evidence type="ECO:0000256" key="1">
    <source>
        <dbReference type="ARBA" id="ARBA00004651"/>
    </source>
</evidence>
<evidence type="ECO:0000256" key="2">
    <source>
        <dbReference type="ARBA" id="ARBA00005236"/>
    </source>
</evidence>
<evidence type="ECO:0000256" key="7">
    <source>
        <dbReference type="ARBA" id="ARBA00023136"/>
    </source>
</evidence>
<keyword evidence="6 8" id="KW-1133">Transmembrane helix</keyword>
<keyword evidence="7 8" id="KW-0472">Membrane</keyword>
<evidence type="ECO:0000259" key="10">
    <source>
        <dbReference type="Pfam" id="PF12704"/>
    </source>
</evidence>
<dbReference type="RefSeq" id="WP_203413115.1">
    <property type="nucleotide sequence ID" value="NZ_CP060244.1"/>
</dbReference>
<reference evidence="11 12" key="1">
    <citation type="submission" date="2020-08" db="EMBL/GenBank/DDBJ databases">
        <title>Complete genome sequence of Entomobacter blattae G55GP.</title>
        <authorList>
            <person name="Poehlein A."/>
            <person name="Guzman J."/>
            <person name="Daniel R."/>
            <person name="Vilcinskas A."/>
        </authorList>
    </citation>
    <scope>NUCLEOTIDE SEQUENCE [LARGE SCALE GENOMIC DNA]</scope>
    <source>
        <strain evidence="11 12">G55GP</strain>
    </source>
</reference>
<evidence type="ECO:0000256" key="4">
    <source>
        <dbReference type="ARBA" id="ARBA00022475"/>
    </source>
</evidence>
<evidence type="ECO:0000313" key="12">
    <source>
        <dbReference type="Proteomes" id="UP000516349"/>
    </source>
</evidence>
<dbReference type="Pfam" id="PF12704">
    <property type="entry name" value="MacB_PCD"/>
    <property type="match status" value="1"/>
</dbReference>
<accession>A0A7H1NSY6</accession>
<feature type="transmembrane region" description="Helical" evidence="8">
    <location>
        <begin position="315"/>
        <end position="342"/>
    </location>
</feature>
<keyword evidence="12" id="KW-1185">Reference proteome</keyword>
<organism evidence="11 12">
    <name type="scientific">Entomobacter blattae</name>
    <dbReference type="NCBI Taxonomy" id="2762277"/>
    <lineage>
        <taxon>Bacteria</taxon>
        <taxon>Pseudomonadati</taxon>
        <taxon>Pseudomonadota</taxon>
        <taxon>Alphaproteobacteria</taxon>
        <taxon>Acetobacterales</taxon>
        <taxon>Acetobacteraceae</taxon>
        <taxon>Entomobacter</taxon>
    </lineage>
</organism>
<comment type="similarity">
    <text evidence="2">Belongs to the ABC-4 integral membrane protein family. LolC/E subfamily.</text>
</comment>
<name>A0A7H1NSY6_9PROT</name>
<evidence type="ECO:0000313" key="11">
    <source>
        <dbReference type="EMBL" id="QNT78896.1"/>
    </source>
</evidence>
<dbReference type="NCBIfam" id="TIGR02212">
    <property type="entry name" value="lolCE"/>
    <property type="match status" value="1"/>
</dbReference>
<dbReference type="EMBL" id="CP060244">
    <property type="protein sequence ID" value="QNT78896.1"/>
    <property type="molecule type" value="Genomic_DNA"/>
</dbReference>
<dbReference type="Pfam" id="PF02687">
    <property type="entry name" value="FtsX"/>
    <property type="match status" value="1"/>
</dbReference>
<evidence type="ECO:0000256" key="6">
    <source>
        <dbReference type="ARBA" id="ARBA00022989"/>
    </source>
</evidence>
<keyword evidence="4" id="KW-1003">Cell membrane</keyword>
<sequence>MFGPFERKIAGRYLRARKGERFVSIIAIFSLIGIALGVATLIIVMSVMNGFKADLLGRILGLNGDLSIYGKNTYLGQYQTLAERLKTVPGVKSVTPLVDGQVLLSVGQYSGGGLLRGIRPEDFKNMPAISSSIVMGNLTNFNEPDAIVIGITLARRANLTVGSDLTVISPNGAATAFGTVPRIKTYHVVAIFDAGVRDYNASYAFIPLHSAQIYFQMPDAVTLIQVATTDPEHVRSVTKTIEQALQHSRVRVQDWTQSNNAFFGAVQVEQNVMFLILTLIIIVAAFNVISSLIMMVKDKNRDIAVLRTMGASKGAIMRIFLMCGASVGVFGTVAGTVLGIIFCLNIEHIRQGLQAITGTNLFNPEVYYLEHLPAKLVWGQVIEVVVMALALSLLATLYPSWKAAKTDPVEALRHE</sequence>
<dbReference type="Proteomes" id="UP000516349">
    <property type="component" value="Chromosome"/>
</dbReference>
<dbReference type="GO" id="GO:0098797">
    <property type="term" value="C:plasma membrane protein complex"/>
    <property type="evidence" value="ECO:0007669"/>
    <property type="project" value="TreeGrafter"/>
</dbReference>
<feature type="transmembrane region" description="Helical" evidence="8">
    <location>
        <begin position="272"/>
        <end position="294"/>
    </location>
</feature>
<proteinExistence type="inferred from homology"/>
<feature type="transmembrane region" description="Helical" evidence="8">
    <location>
        <begin position="21"/>
        <end position="48"/>
    </location>
</feature>
<evidence type="ECO:0000256" key="8">
    <source>
        <dbReference type="SAM" id="Phobius"/>
    </source>
</evidence>
<dbReference type="AlphaFoldDB" id="A0A7H1NSY6"/>
<gene>
    <name evidence="11" type="primary">lolE</name>
    <name evidence="11" type="ORF">JGUZn3_16780</name>
</gene>
<feature type="domain" description="ABC3 transporter permease C-terminal" evidence="9">
    <location>
        <begin position="275"/>
        <end position="408"/>
    </location>
</feature>
<dbReference type="InterPro" id="IPR011925">
    <property type="entry name" value="LolCE_TM"/>
</dbReference>
<keyword evidence="5 8" id="KW-0812">Transmembrane</keyword>
<dbReference type="InterPro" id="IPR025857">
    <property type="entry name" value="MacB_PCD"/>
</dbReference>
<dbReference type="InterPro" id="IPR051447">
    <property type="entry name" value="Lipoprotein-release_system"/>
</dbReference>